<evidence type="ECO:0000259" key="11">
    <source>
        <dbReference type="Pfam" id="PF04057"/>
    </source>
</evidence>
<dbReference type="FunFam" id="2.40.50.140:FF:000090">
    <property type="entry name" value="Replication protein A subunit"/>
    <property type="match status" value="1"/>
</dbReference>
<keyword evidence="7 9" id="KW-0238">DNA-binding</keyword>
<evidence type="ECO:0000256" key="6">
    <source>
        <dbReference type="ARBA" id="ARBA00022833"/>
    </source>
</evidence>
<evidence type="ECO:0000313" key="15">
    <source>
        <dbReference type="Proteomes" id="UP000007322"/>
    </source>
</evidence>
<dbReference type="KEGG" id="mtm:MYCTH_2300304"/>
<dbReference type="PANTHER" id="PTHR47165">
    <property type="entry name" value="OS03G0429900 PROTEIN"/>
    <property type="match status" value="1"/>
</dbReference>
<dbReference type="GO" id="GO:0000781">
    <property type="term" value="C:chromosome, telomeric region"/>
    <property type="evidence" value="ECO:0007669"/>
    <property type="project" value="UniProtKB-ARBA"/>
</dbReference>
<keyword evidence="5 9" id="KW-0863">Zinc-finger</keyword>
<dbReference type="EMBL" id="CP003003">
    <property type="protein sequence ID" value="AEO55949.1"/>
    <property type="molecule type" value="Genomic_DNA"/>
</dbReference>
<keyword evidence="3 9" id="KW-0235">DNA replication</keyword>
<evidence type="ECO:0000256" key="3">
    <source>
        <dbReference type="ARBA" id="ARBA00022705"/>
    </source>
</evidence>
<organism evidence="14 15">
    <name type="scientific">Thermothelomyces thermophilus (strain ATCC 42464 / BCRC 31852 / DSM 1799)</name>
    <name type="common">Sporotrichum thermophile</name>
    <dbReference type="NCBI Taxonomy" id="573729"/>
    <lineage>
        <taxon>Eukaryota</taxon>
        <taxon>Fungi</taxon>
        <taxon>Dikarya</taxon>
        <taxon>Ascomycota</taxon>
        <taxon>Pezizomycotina</taxon>
        <taxon>Sordariomycetes</taxon>
        <taxon>Sordariomycetidae</taxon>
        <taxon>Sordariales</taxon>
        <taxon>Chaetomiaceae</taxon>
        <taxon>Thermothelomyces</taxon>
    </lineage>
</organism>
<dbReference type="Pfam" id="PF04057">
    <property type="entry name" value="Rep-A_N"/>
    <property type="match status" value="1"/>
</dbReference>
<dbReference type="AlphaFoldDB" id="G2QB11"/>
<dbReference type="GeneID" id="11511873"/>
<evidence type="ECO:0000256" key="5">
    <source>
        <dbReference type="ARBA" id="ARBA00022771"/>
    </source>
</evidence>
<dbReference type="GO" id="GO:0006310">
    <property type="term" value="P:DNA recombination"/>
    <property type="evidence" value="ECO:0007669"/>
    <property type="project" value="InterPro"/>
</dbReference>
<keyword evidence="15" id="KW-1185">Reference proteome</keyword>
<dbReference type="FunFam" id="2.40.50.140:FF:000064">
    <property type="entry name" value="Replication protein A subunit"/>
    <property type="match status" value="1"/>
</dbReference>
<evidence type="ECO:0000259" key="12">
    <source>
        <dbReference type="Pfam" id="PF08646"/>
    </source>
</evidence>
<dbReference type="GO" id="GO:0003697">
    <property type="term" value="F:single-stranded DNA binding"/>
    <property type="evidence" value="ECO:0007669"/>
    <property type="project" value="UniProtKB-ARBA"/>
</dbReference>
<protein>
    <recommendedName>
        <fullName evidence="9">Replication protein A subunit</fullName>
    </recommendedName>
</protein>
<dbReference type="eggNOG" id="KOG0851">
    <property type="taxonomic scope" value="Eukaryota"/>
</dbReference>
<dbReference type="OrthoDB" id="1751331at2759"/>
<sequence>MAEAEITQGAIEAIFCDRERAAVQFPVPVLQCLHIKFLENKNPGVPGPERYRIVLSDIRNYVQCMLATQANRVVHDGLLQKGSIVRVKQYQAQSVKGKSILIILDLDVMTHLGTPDKIGDPKLMEAAPSEQQQNTTIGGAGFYGGAKSEPAAVHETKPQVQRQVASRTGGGGGSGGHAASTIYPIEAISPYANKWTIKVRVTSKSDIRTWHKTHSEGKLFSVNLLDESGEIRATAFNQEVDQFYDLLQEGSVYYISTPCKVQLAKKQFSNLANDYELMLESGTVIERADDQSSVPQVRFNFCTIQELQGVEKDATVDVIGVLKEVNELEQITSKTTQKPYDKRELTLVDDTGYSVRVTIWGKTAREFDASPESVIACKGTRVSDFGGRSLSLLSSGTMAIDPDIPEAHKLKGWYEAQGRNNTFATHSNLSSVGAATGRKDDAKWIAQIKNENLGVDKTDYFTVKGTIVHMRQENFAYPACPSESCNKKVTDMGDGTWRCEKCNITHDRPQYRYIMSVCISDHTGNVWISCFDEQARLIMGKTADEMMELREQDQAAFEAAFDAANCRKMSFRCRAKMETFAEQPRVRISVWNAAPLDYKSEAHRLAELIKEMSV</sequence>
<dbReference type="PANTHER" id="PTHR47165:SF4">
    <property type="entry name" value="OS03G0429900 PROTEIN"/>
    <property type="match status" value="1"/>
</dbReference>
<dbReference type="Gene3D" id="2.40.50.140">
    <property type="entry name" value="Nucleic acid-binding proteins"/>
    <property type="match status" value="4"/>
</dbReference>
<evidence type="ECO:0000256" key="9">
    <source>
        <dbReference type="RuleBase" id="RU364130"/>
    </source>
</evidence>
<evidence type="ECO:0000313" key="14">
    <source>
        <dbReference type="EMBL" id="AEO55949.1"/>
    </source>
</evidence>
<comment type="subcellular location">
    <subcellularLocation>
        <location evidence="1 9">Nucleus</location>
    </subcellularLocation>
</comment>
<evidence type="ECO:0000256" key="7">
    <source>
        <dbReference type="ARBA" id="ARBA00023125"/>
    </source>
</evidence>
<feature type="domain" description="Replication factor A C-terminal" evidence="12">
    <location>
        <begin position="460"/>
        <end position="605"/>
    </location>
</feature>
<dbReference type="InParanoid" id="G2QB11"/>
<dbReference type="InterPro" id="IPR013955">
    <property type="entry name" value="Rep_factor-A_C"/>
</dbReference>
<keyword evidence="6 9" id="KW-0862">Zinc</keyword>
<dbReference type="GO" id="GO:0005662">
    <property type="term" value="C:DNA replication factor A complex"/>
    <property type="evidence" value="ECO:0007669"/>
    <property type="project" value="UniProtKB-ARBA"/>
</dbReference>
<dbReference type="Pfam" id="PF16900">
    <property type="entry name" value="REPA_OB_2"/>
    <property type="match status" value="1"/>
</dbReference>
<evidence type="ECO:0000256" key="2">
    <source>
        <dbReference type="ARBA" id="ARBA00005690"/>
    </source>
</evidence>
<dbReference type="InterPro" id="IPR004591">
    <property type="entry name" value="Rfa1"/>
</dbReference>
<keyword evidence="4 9" id="KW-0479">Metal-binding</keyword>
<dbReference type="HOGENOM" id="CLU_012393_2_1_1"/>
<dbReference type="VEuPathDB" id="FungiDB:MYCTH_2300304"/>
<evidence type="ECO:0000259" key="10">
    <source>
        <dbReference type="Pfam" id="PF01336"/>
    </source>
</evidence>
<dbReference type="FunFam" id="2.40.50.140:FF:000117">
    <property type="entry name" value="Replication protein A subunit"/>
    <property type="match status" value="1"/>
</dbReference>
<dbReference type="CDD" id="cd04474">
    <property type="entry name" value="RPA1_DBD_A"/>
    <property type="match status" value="1"/>
</dbReference>
<dbReference type="SUPFAM" id="SSF50249">
    <property type="entry name" value="Nucleic acid-binding proteins"/>
    <property type="match status" value="4"/>
</dbReference>
<evidence type="ECO:0000259" key="13">
    <source>
        <dbReference type="Pfam" id="PF16900"/>
    </source>
</evidence>
<evidence type="ECO:0000256" key="1">
    <source>
        <dbReference type="ARBA" id="ARBA00004123"/>
    </source>
</evidence>
<dbReference type="GO" id="GO:0006260">
    <property type="term" value="P:DNA replication"/>
    <property type="evidence" value="ECO:0007669"/>
    <property type="project" value="UniProtKB-KW"/>
</dbReference>
<feature type="domain" description="OB" evidence="10">
    <location>
        <begin position="195"/>
        <end position="277"/>
    </location>
</feature>
<dbReference type="FunFam" id="2.40.50.140:FF:000041">
    <property type="entry name" value="Replication protein A subunit"/>
    <property type="match status" value="1"/>
</dbReference>
<feature type="domain" description="Replication protein A OB" evidence="13">
    <location>
        <begin position="304"/>
        <end position="401"/>
    </location>
</feature>
<dbReference type="InterPro" id="IPR047192">
    <property type="entry name" value="Euk_RPA1_DBD_C"/>
</dbReference>
<comment type="subunit">
    <text evidence="9">Component of the heterotrimeric canonical replication protein A complex (RPA).</text>
</comment>
<dbReference type="NCBIfam" id="TIGR00617">
    <property type="entry name" value="rpa1"/>
    <property type="match status" value="1"/>
</dbReference>
<name>G2QB11_THET4</name>
<dbReference type="GO" id="GO:0008270">
    <property type="term" value="F:zinc ion binding"/>
    <property type="evidence" value="ECO:0007669"/>
    <property type="project" value="UniProtKB-KW"/>
</dbReference>
<dbReference type="InterPro" id="IPR012340">
    <property type="entry name" value="NA-bd_OB-fold"/>
</dbReference>
<dbReference type="OMA" id="DQCDAFY"/>
<evidence type="ECO:0000256" key="4">
    <source>
        <dbReference type="ARBA" id="ARBA00022723"/>
    </source>
</evidence>
<dbReference type="RefSeq" id="XP_003661194.1">
    <property type="nucleotide sequence ID" value="XM_003661146.1"/>
</dbReference>
<comment type="similarity">
    <text evidence="2 9">Belongs to the replication factor A protein 1 family.</text>
</comment>
<dbReference type="GO" id="GO:0006281">
    <property type="term" value="P:DNA repair"/>
    <property type="evidence" value="ECO:0007669"/>
    <property type="project" value="InterPro"/>
</dbReference>
<accession>G2QB11</accession>
<dbReference type="InterPro" id="IPR007199">
    <property type="entry name" value="Rep_factor-A_N"/>
</dbReference>
<comment type="function">
    <text evidence="9">As part of the replication protein A (RPA/RP-A), a single-stranded DNA-binding heterotrimeric complex, may play an essential role in DNA replication, recombination and repair. Binds and stabilizes single-stranded DNA intermediates, preventing complementary DNA reannealing and recruiting different proteins involved in DNA metabolism.</text>
</comment>
<dbReference type="Pfam" id="PF08646">
    <property type="entry name" value="Rep_fac-A_C"/>
    <property type="match status" value="1"/>
</dbReference>
<gene>
    <name evidence="14" type="ORF">MYCTH_2300304</name>
</gene>
<reference evidence="14 15" key="1">
    <citation type="journal article" date="2011" name="Nat. Biotechnol.">
        <title>Comparative genomic analysis of the thermophilic biomass-degrading fungi Myceliophthora thermophila and Thielavia terrestris.</title>
        <authorList>
            <person name="Berka R.M."/>
            <person name="Grigoriev I.V."/>
            <person name="Otillar R."/>
            <person name="Salamov A."/>
            <person name="Grimwood J."/>
            <person name="Reid I."/>
            <person name="Ishmael N."/>
            <person name="John T."/>
            <person name="Darmond C."/>
            <person name="Moisan M.-C."/>
            <person name="Henrissat B."/>
            <person name="Coutinho P.M."/>
            <person name="Lombard V."/>
            <person name="Natvig D.O."/>
            <person name="Lindquist E."/>
            <person name="Schmutz J."/>
            <person name="Lucas S."/>
            <person name="Harris P."/>
            <person name="Powlowski J."/>
            <person name="Bellemare A."/>
            <person name="Taylor D."/>
            <person name="Butler G."/>
            <person name="de Vries R.P."/>
            <person name="Allijn I.E."/>
            <person name="van den Brink J."/>
            <person name="Ushinsky S."/>
            <person name="Storms R."/>
            <person name="Powell A.J."/>
            <person name="Paulsen I.T."/>
            <person name="Elbourne L.D.H."/>
            <person name="Baker S.E."/>
            <person name="Magnuson J."/>
            <person name="LaBoissiere S."/>
            <person name="Clutterbuck A.J."/>
            <person name="Martinez D."/>
            <person name="Wogulis M."/>
            <person name="de Leon A.L."/>
            <person name="Rey M.W."/>
            <person name="Tsang A."/>
        </authorList>
    </citation>
    <scope>NUCLEOTIDE SEQUENCE [LARGE SCALE GENOMIC DNA]</scope>
    <source>
        <strain evidence="15">ATCC 42464 / BCRC 31852 / DSM 1799</strain>
    </source>
</reference>
<evidence type="ECO:0000256" key="8">
    <source>
        <dbReference type="ARBA" id="ARBA00023242"/>
    </source>
</evidence>
<feature type="domain" description="Replication factor-A protein 1 N-terminal" evidence="11">
    <location>
        <begin position="6"/>
        <end position="110"/>
    </location>
</feature>
<dbReference type="STRING" id="573729.G2QB11"/>
<dbReference type="FunCoup" id="G2QB11">
    <property type="interactions" value="1054"/>
</dbReference>
<dbReference type="InterPro" id="IPR031657">
    <property type="entry name" value="REPA_OB_2"/>
</dbReference>
<dbReference type="CDD" id="cd04476">
    <property type="entry name" value="RPA1_DBD_C"/>
    <property type="match status" value="1"/>
</dbReference>
<dbReference type="Pfam" id="PF01336">
    <property type="entry name" value="tRNA_anti-codon"/>
    <property type="match status" value="1"/>
</dbReference>
<dbReference type="GO" id="GO:0007004">
    <property type="term" value="P:telomere maintenance via telomerase"/>
    <property type="evidence" value="ECO:0007669"/>
    <property type="project" value="UniProtKB-ARBA"/>
</dbReference>
<proteinExistence type="inferred from homology"/>
<dbReference type="Proteomes" id="UP000007322">
    <property type="component" value="Chromosome 2"/>
</dbReference>
<keyword evidence="8 9" id="KW-0539">Nucleus</keyword>
<dbReference type="InterPro" id="IPR004365">
    <property type="entry name" value="NA-bd_OB_tRNA"/>
</dbReference>
<dbReference type="CDD" id="cd04475">
    <property type="entry name" value="RPA1_DBD_B"/>
    <property type="match status" value="1"/>
</dbReference>
<dbReference type="CDD" id="cd04477">
    <property type="entry name" value="RPA1N"/>
    <property type="match status" value="1"/>
</dbReference>